<dbReference type="Pfam" id="PF25858">
    <property type="entry name" value="DUF7958"/>
    <property type="match status" value="1"/>
</dbReference>
<comment type="caution">
    <text evidence="1">The sequence shown here is derived from an EMBL/GenBank/DDBJ whole genome shotgun (WGS) entry which is preliminary data.</text>
</comment>
<dbReference type="EMBL" id="AOIN01000037">
    <property type="protein sequence ID" value="ELZ02262.1"/>
    <property type="molecule type" value="Genomic_DNA"/>
</dbReference>
<proteinExistence type="predicted"/>
<organism evidence="1 2">
    <name type="scientific">Natrialba chahannaoensis JCM 10990</name>
    <dbReference type="NCBI Taxonomy" id="1227492"/>
    <lineage>
        <taxon>Archaea</taxon>
        <taxon>Methanobacteriati</taxon>
        <taxon>Methanobacteriota</taxon>
        <taxon>Stenosarchaea group</taxon>
        <taxon>Halobacteria</taxon>
        <taxon>Halobacteriales</taxon>
        <taxon>Natrialbaceae</taxon>
        <taxon>Natrialba</taxon>
    </lineage>
</organism>
<reference evidence="1 2" key="1">
    <citation type="journal article" date="2014" name="PLoS Genet.">
        <title>Phylogenetically driven sequencing of extremely halophilic archaea reveals strategies for static and dynamic osmo-response.</title>
        <authorList>
            <person name="Becker E.A."/>
            <person name="Seitzer P.M."/>
            <person name="Tritt A."/>
            <person name="Larsen D."/>
            <person name="Krusor M."/>
            <person name="Yao A.I."/>
            <person name="Wu D."/>
            <person name="Madern D."/>
            <person name="Eisen J.A."/>
            <person name="Darling A.E."/>
            <person name="Facciotti M.T."/>
        </authorList>
    </citation>
    <scope>NUCLEOTIDE SEQUENCE [LARGE SCALE GENOMIC DNA]</scope>
    <source>
        <strain evidence="1 2">JCM 10990</strain>
    </source>
</reference>
<keyword evidence="2" id="KW-1185">Reference proteome</keyword>
<evidence type="ECO:0000313" key="2">
    <source>
        <dbReference type="Proteomes" id="UP000011693"/>
    </source>
</evidence>
<dbReference type="OrthoDB" id="242611at2157"/>
<sequence length="307" mass="35665">MKARIEGEDGEYVKIHVTDNNSTEHNLTLEIESGEIVYHEQDGYADDASKRTDNENYTVREARRYAQYYVHHETKYDTLPWDLQTNRFETVREALSQLSTEEAEEHFGNLLRQSLSHYESDSSVDTGDIARPIELPKSMSTHENAVLYCQELYLDEDGRIETVSGIHVNYYVAKGERRTDRHGNAPDREPDARIEIQPVPIVDVDVLCEYLQYNLRCQIRDCYICVGLEPPEEYRVLGPGQDRFTRRYHAADRFPEYYDKHADIPGYNYEFTPSSPVPLSELTDAMAENDENSLYGRVRDKLFTRNG</sequence>
<dbReference type="AlphaFoldDB" id="M0AVB7"/>
<dbReference type="RefSeq" id="WP_006166417.1">
    <property type="nucleotide sequence ID" value="NZ_AOIN01000037.1"/>
</dbReference>
<dbReference type="PATRIC" id="fig|1227492.4.peg.1018"/>
<dbReference type="InterPro" id="IPR058264">
    <property type="entry name" value="DUF7958"/>
</dbReference>
<evidence type="ECO:0000313" key="1">
    <source>
        <dbReference type="EMBL" id="ELZ02262.1"/>
    </source>
</evidence>
<protein>
    <submittedName>
        <fullName evidence="1">Uncharacterized protein</fullName>
    </submittedName>
</protein>
<dbReference type="STRING" id="1227492.C482_05271"/>
<accession>M0AVB7</accession>
<name>M0AVB7_9EURY</name>
<dbReference type="Proteomes" id="UP000011693">
    <property type="component" value="Unassembled WGS sequence"/>
</dbReference>
<gene>
    <name evidence="1" type="ORF">C482_05271</name>
</gene>